<keyword evidence="4" id="KW-0488">Methylation</keyword>
<dbReference type="Pfam" id="PF00071">
    <property type="entry name" value="Ras"/>
    <property type="match status" value="1"/>
</dbReference>
<dbReference type="FunFam" id="3.40.50.300:FF:000080">
    <property type="entry name" value="Ras-like GTPase Ras1"/>
    <property type="match status" value="1"/>
</dbReference>
<dbReference type="GO" id="GO:0007165">
    <property type="term" value="P:signal transduction"/>
    <property type="evidence" value="ECO:0007669"/>
    <property type="project" value="InterPro"/>
</dbReference>
<accession>A0AAJ7XH06</accession>
<evidence type="ECO:0000313" key="10">
    <source>
        <dbReference type="Proteomes" id="UP001318040"/>
    </source>
</evidence>
<keyword evidence="9" id="KW-0636">Prenylation</keyword>
<comment type="subcellular location">
    <subcellularLocation>
        <location evidence="1">Cell membrane</location>
        <topology evidence="1">Lipid-anchor</topology>
    </subcellularLocation>
</comment>
<dbReference type="InterPro" id="IPR005225">
    <property type="entry name" value="Small_GTP-bd"/>
</dbReference>
<dbReference type="RefSeq" id="XP_032832958.1">
    <property type="nucleotide sequence ID" value="XM_032977067.1"/>
</dbReference>
<dbReference type="SMART" id="SM00175">
    <property type="entry name" value="RAB"/>
    <property type="match status" value="1"/>
</dbReference>
<dbReference type="NCBIfam" id="TIGR00231">
    <property type="entry name" value="small_GTP"/>
    <property type="match status" value="1"/>
</dbReference>
<evidence type="ECO:0000256" key="1">
    <source>
        <dbReference type="ARBA" id="ARBA00004193"/>
    </source>
</evidence>
<dbReference type="SUPFAM" id="SSF52540">
    <property type="entry name" value="P-loop containing nucleoside triphosphate hydrolases"/>
    <property type="match status" value="1"/>
</dbReference>
<dbReference type="PROSITE" id="PS51420">
    <property type="entry name" value="RHO"/>
    <property type="match status" value="1"/>
</dbReference>
<dbReference type="InterPro" id="IPR020849">
    <property type="entry name" value="Small_GTPase_Ras-type"/>
</dbReference>
<dbReference type="CDD" id="cd04145">
    <property type="entry name" value="M_R_Ras_like"/>
    <property type="match status" value="1"/>
</dbReference>
<evidence type="ECO:0000256" key="2">
    <source>
        <dbReference type="ARBA" id="ARBA00008344"/>
    </source>
</evidence>
<evidence type="ECO:0000256" key="8">
    <source>
        <dbReference type="ARBA" id="ARBA00023288"/>
    </source>
</evidence>
<keyword evidence="6" id="KW-0342">GTP-binding</keyword>
<protein>
    <submittedName>
        <fullName evidence="11">Ras-related protein R-Ras2</fullName>
    </submittedName>
</protein>
<dbReference type="SMART" id="SM00173">
    <property type="entry name" value="RAS"/>
    <property type="match status" value="1"/>
</dbReference>
<reference evidence="11" key="1">
    <citation type="submission" date="2025-08" db="UniProtKB">
        <authorList>
            <consortium name="RefSeq"/>
        </authorList>
    </citation>
    <scope>IDENTIFICATION</scope>
    <source>
        <tissue evidence="11">Sperm</tissue>
    </source>
</reference>
<evidence type="ECO:0000256" key="9">
    <source>
        <dbReference type="ARBA" id="ARBA00023289"/>
    </source>
</evidence>
<evidence type="ECO:0000256" key="7">
    <source>
        <dbReference type="ARBA" id="ARBA00023136"/>
    </source>
</evidence>
<dbReference type="GO" id="GO:0005886">
    <property type="term" value="C:plasma membrane"/>
    <property type="evidence" value="ECO:0007669"/>
    <property type="project" value="UniProtKB-SubCell"/>
</dbReference>
<dbReference type="SMART" id="SM00174">
    <property type="entry name" value="RHO"/>
    <property type="match status" value="1"/>
</dbReference>
<dbReference type="GO" id="GO:0005525">
    <property type="term" value="F:GTP binding"/>
    <property type="evidence" value="ECO:0007669"/>
    <property type="project" value="UniProtKB-KW"/>
</dbReference>
<comment type="similarity">
    <text evidence="2">Belongs to the small GTPase superfamily. Ras family.</text>
</comment>
<dbReference type="PROSITE" id="PS51421">
    <property type="entry name" value="RAS"/>
    <property type="match status" value="1"/>
</dbReference>
<dbReference type="KEGG" id="pmrn:116955764"/>
<dbReference type="Proteomes" id="UP001318040">
    <property type="component" value="Chromosome 3"/>
</dbReference>
<proteinExistence type="inferred from homology"/>
<dbReference type="InterPro" id="IPR027417">
    <property type="entry name" value="P-loop_NTPase"/>
</dbReference>
<keyword evidence="3" id="KW-1003">Cell membrane</keyword>
<dbReference type="CTD" id="22800"/>
<keyword evidence="10" id="KW-1185">Reference proteome</keyword>
<dbReference type="AlphaFoldDB" id="A0AAJ7XH06"/>
<organism evidence="10 11">
    <name type="scientific">Petromyzon marinus</name>
    <name type="common">Sea lamprey</name>
    <dbReference type="NCBI Taxonomy" id="7757"/>
    <lineage>
        <taxon>Eukaryota</taxon>
        <taxon>Metazoa</taxon>
        <taxon>Chordata</taxon>
        <taxon>Craniata</taxon>
        <taxon>Vertebrata</taxon>
        <taxon>Cyclostomata</taxon>
        <taxon>Hyperoartia</taxon>
        <taxon>Petromyzontiformes</taxon>
        <taxon>Petromyzontidae</taxon>
        <taxon>Petromyzon</taxon>
    </lineage>
</organism>
<evidence type="ECO:0000313" key="11">
    <source>
        <dbReference type="RefSeq" id="XP_032832958.1"/>
    </source>
</evidence>
<dbReference type="PROSITE" id="PS51419">
    <property type="entry name" value="RAB"/>
    <property type="match status" value="1"/>
</dbReference>
<dbReference type="GO" id="GO:0003924">
    <property type="term" value="F:GTPase activity"/>
    <property type="evidence" value="ECO:0007669"/>
    <property type="project" value="InterPro"/>
</dbReference>
<evidence type="ECO:0000256" key="4">
    <source>
        <dbReference type="ARBA" id="ARBA00022481"/>
    </source>
</evidence>
<dbReference type="GeneID" id="116955764"/>
<sequence length="201" mass="22768">MAAKDGATQDKHKIVVVGGGGVGKSALTIQFIQSYFVTDYDPTIEDSYTKQCVIDDRAARLDILDTAGQEEFGAMREQYMRTGEGFLLVFSITERGSFDEIYKFHRQILRVKDRDEFPMILVGNKADLDHQRQVTQEEGQQLARSLKIPYMEASAKVRLNVDQAFHELVRVIRKFQVDECPPSSEPPTKESTENGCRCVIL</sequence>
<evidence type="ECO:0000256" key="3">
    <source>
        <dbReference type="ARBA" id="ARBA00022475"/>
    </source>
</evidence>
<evidence type="ECO:0000256" key="5">
    <source>
        <dbReference type="ARBA" id="ARBA00022741"/>
    </source>
</evidence>
<dbReference type="InterPro" id="IPR001806">
    <property type="entry name" value="Small_GTPase"/>
</dbReference>
<keyword evidence="8" id="KW-0449">Lipoprotein</keyword>
<evidence type="ECO:0000256" key="6">
    <source>
        <dbReference type="ARBA" id="ARBA00023134"/>
    </source>
</evidence>
<dbReference type="SMART" id="SM00176">
    <property type="entry name" value="RAN"/>
    <property type="match status" value="1"/>
</dbReference>
<dbReference type="PANTHER" id="PTHR24070">
    <property type="entry name" value="RAS, DI-RAS, AND RHEB FAMILY MEMBERS OF SMALL GTPASE SUPERFAMILY"/>
    <property type="match status" value="1"/>
</dbReference>
<name>A0AAJ7XH06_PETMA</name>
<keyword evidence="5" id="KW-0547">Nucleotide-binding</keyword>
<keyword evidence="7" id="KW-0472">Membrane</keyword>
<dbReference type="Gene3D" id="3.40.50.300">
    <property type="entry name" value="P-loop containing nucleotide triphosphate hydrolases"/>
    <property type="match status" value="1"/>
</dbReference>
<dbReference type="PRINTS" id="PR00449">
    <property type="entry name" value="RASTRNSFRMNG"/>
</dbReference>
<gene>
    <name evidence="11" type="primary">RRAS2</name>
</gene>